<dbReference type="Pfam" id="PF03798">
    <property type="entry name" value="TRAM_LAG1_CLN8"/>
    <property type="match status" value="1"/>
</dbReference>
<dbReference type="InterPro" id="IPR006634">
    <property type="entry name" value="TLC-dom"/>
</dbReference>
<dbReference type="AlphaFoldDB" id="A0A1E7F9R5"/>
<evidence type="ECO:0000313" key="9">
    <source>
        <dbReference type="EMBL" id="OEU14755.1"/>
    </source>
</evidence>
<dbReference type="KEGG" id="fcy:FRACYDRAFT_187842"/>
<dbReference type="EMBL" id="KV784360">
    <property type="protein sequence ID" value="OEU14755.1"/>
    <property type="molecule type" value="Genomic_DNA"/>
</dbReference>
<feature type="compositionally biased region" description="Low complexity" evidence="6">
    <location>
        <begin position="466"/>
        <end position="482"/>
    </location>
</feature>
<dbReference type="PROSITE" id="PS50922">
    <property type="entry name" value="TLC"/>
    <property type="match status" value="1"/>
</dbReference>
<reference evidence="9 10" key="1">
    <citation type="submission" date="2016-09" db="EMBL/GenBank/DDBJ databases">
        <title>Extensive genetic diversity and differential bi-allelic expression allows diatom success in the polar Southern Ocean.</title>
        <authorList>
            <consortium name="DOE Joint Genome Institute"/>
            <person name="Mock T."/>
            <person name="Otillar R.P."/>
            <person name="Strauss J."/>
            <person name="Dupont C."/>
            <person name="Frickenhaus S."/>
            <person name="Maumus F."/>
            <person name="Mcmullan M."/>
            <person name="Sanges R."/>
            <person name="Schmutz J."/>
            <person name="Toseland A."/>
            <person name="Valas R."/>
            <person name="Veluchamy A."/>
            <person name="Ward B.J."/>
            <person name="Allen A."/>
            <person name="Barry K."/>
            <person name="Falciatore A."/>
            <person name="Ferrante M."/>
            <person name="Fortunato A.E."/>
            <person name="Gloeckner G."/>
            <person name="Gruber A."/>
            <person name="Hipkin R."/>
            <person name="Janech M."/>
            <person name="Kroth P."/>
            <person name="Leese F."/>
            <person name="Lindquist E."/>
            <person name="Lyon B.R."/>
            <person name="Martin J."/>
            <person name="Mayer C."/>
            <person name="Parker M."/>
            <person name="Quesneville H."/>
            <person name="Raymond J."/>
            <person name="Uhlig C."/>
            <person name="Valentin K.U."/>
            <person name="Worden A.Z."/>
            <person name="Armbrust E.V."/>
            <person name="Bowler C."/>
            <person name="Green B."/>
            <person name="Moulton V."/>
            <person name="Van Oosterhout C."/>
            <person name="Grigoriev I."/>
        </authorList>
    </citation>
    <scope>NUCLEOTIDE SEQUENCE [LARGE SCALE GENOMIC DNA]</scope>
    <source>
        <strain evidence="9 10">CCMP1102</strain>
    </source>
</reference>
<name>A0A1E7F9R5_9STRA</name>
<feature type="region of interest" description="Disordered" evidence="6">
    <location>
        <begin position="451"/>
        <end position="492"/>
    </location>
</feature>
<sequence>MDDFDEQELYSKINFAAYPPCIIAWGIMLVDNICSRLLGCPNWRHFLLPEKYTSPGSWFSEEHRMNKLPHEFLLEYMPKLMTYQEYLLLDSNNIGNGNGNGNENGGNSQQLEPYSLESMKQFAFHTSSTSLGTIDTWTSLFAVLVLVIIIRTIKANIIPLFSKFARTVGRKKHGTEWLQQKSNQMRITKFGEYVFRLCFHSIMSGVGIYLFYDKPYWASVSNFISSTLENKMRMMGTKSIHINYPFQPIEAGMAWYYLVQAAYNVEAMISLLEMSICVELQPIIQLQQQQWQLPLRFRWSDSCRGDFREMFIHHVFTNLLIFGSSIFRLSYGGSMVFLIHDISDIPVDLSKLANFLKWKTTTTICFLVMCITWVVTRLFLLPCMVWRSMIYEAWLLCADGYIPPINYNMYQPLFVFGLGFLILLHFFWFTMFIRMGYVLIRKGEAHDFSEHKKGENGSNQLEHEAGNNNNNGNIGTTVNNNGSTSKMNKKKN</sequence>
<dbReference type="GO" id="GO:0005783">
    <property type="term" value="C:endoplasmic reticulum"/>
    <property type="evidence" value="ECO:0007669"/>
    <property type="project" value="TreeGrafter"/>
</dbReference>
<dbReference type="GO" id="GO:0016020">
    <property type="term" value="C:membrane"/>
    <property type="evidence" value="ECO:0007669"/>
    <property type="project" value="UniProtKB-SubCell"/>
</dbReference>
<evidence type="ECO:0000256" key="3">
    <source>
        <dbReference type="ARBA" id="ARBA00022989"/>
    </source>
</evidence>
<comment type="subcellular location">
    <subcellularLocation>
        <location evidence="1">Membrane</location>
        <topology evidence="1">Multi-pass membrane protein</topology>
    </subcellularLocation>
</comment>
<evidence type="ECO:0000256" key="2">
    <source>
        <dbReference type="ARBA" id="ARBA00022692"/>
    </source>
</evidence>
<keyword evidence="10" id="KW-1185">Reference proteome</keyword>
<feature type="transmembrane region" description="Helical" evidence="7">
    <location>
        <begin position="413"/>
        <end position="433"/>
    </location>
</feature>
<feature type="compositionally biased region" description="Basic and acidic residues" evidence="6">
    <location>
        <begin position="451"/>
        <end position="465"/>
    </location>
</feature>
<evidence type="ECO:0000256" key="4">
    <source>
        <dbReference type="ARBA" id="ARBA00023136"/>
    </source>
</evidence>
<dbReference type="InterPro" id="IPR016439">
    <property type="entry name" value="Lag1/Lac1-like"/>
</dbReference>
<evidence type="ECO:0000259" key="8">
    <source>
        <dbReference type="PROSITE" id="PS50922"/>
    </source>
</evidence>
<feature type="domain" description="TLC" evidence="8">
    <location>
        <begin position="211"/>
        <end position="441"/>
    </location>
</feature>
<evidence type="ECO:0000256" key="1">
    <source>
        <dbReference type="ARBA" id="ARBA00004141"/>
    </source>
</evidence>
<dbReference type="PANTHER" id="PTHR12560:SF0">
    <property type="entry name" value="LD18904P"/>
    <property type="match status" value="1"/>
</dbReference>
<feature type="transmembrane region" description="Helical" evidence="7">
    <location>
        <begin position="137"/>
        <end position="161"/>
    </location>
</feature>
<keyword evidence="2 5" id="KW-0812">Transmembrane</keyword>
<evidence type="ECO:0000313" key="10">
    <source>
        <dbReference type="Proteomes" id="UP000095751"/>
    </source>
</evidence>
<dbReference type="GO" id="GO:0046513">
    <property type="term" value="P:ceramide biosynthetic process"/>
    <property type="evidence" value="ECO:0007669"/>
    <property type="project" value="InterPro"/>
</dbReference>
<evidence type="ECO:0000256" key="5">
    <source>
        <dbReference type="PROSITE-ProRule" id="PRU00205"/>
    </source>
</evidence>
<gene>
    <name evidence="9" type="ORF">FRACYDRAFT_187842</name>
</gene>
<evidence type="ECO:0000256" key="6">
    <source>
        <dbReference type="SAM" id="MobiDB-lite"/>
    </source>
</evidence>
<feature type="transmembrane region" description="Helical" evidence="7">
    <location>
        <begin position="319"/>
        <end position="339"/>
    </location>
</feature>
<feature type="transmembrane region" description="Helical" evidence="7">
    <location>
        <begin position="193"/>
        <end position="212"/>
    </location>
</feature>
<evidence type="ECO:0000256" key="7">
    <source>
        <dbReference type="SAM" id="Phobius"/>
    </source>
</evidence>
<dbReference type="Proteomes" id="UP000095751">
    <property type="component" value="Unassembled WGS sequence"/>
</dbReference>
<organism evidence="9 10">
    <name type="scientific">Fragilariopsis cylindrus CCMP1102</name>
    <dbReference type="NCBI Taxonomy" id="635003"/>
    <lineage>
        <taxon>Eukaryota</taxon>
        <taxon>Sar</taxon>
        <taxon>Stramenopiles</taxon>
        <taxon>Ochrophyta</taxon>
        <taxon>Bacillariophyta</taxon>
        <taxon>Bacillariophyceae</taxon>
        <taxon>Bacillariophycidae</taxon>
        <taxon>Bacillariales</taxon>
        <taxon>Bacillariaceae</taxon>
        <taxon>Fragilariopsis</taxon>
    </lineage>
</organism>
<dbReference type="OrthoDB" id="537032at2759"/>
<dbReference type="PANTHER" id="PTHR12560">
    <property type="entry name" value="LONGEVITY ASSURANCE FACTOR 1 LAG1"/>
    <property type="match status" value="1"/>
</dbReference>
<protein>
    <submittedName>
        <fullName evidence="9">LAG1-domain-containing protein</fullName>
    </submittedName>
</protein>
<feature type="transmembrane region" description="Helical" evidence="7">
    <location>
        <begin position="360"/>
        <end position="380"/>
    </location>
</feature>
<proteinExistence type="predicted"/>
<accession>A0A1E7F9R5</accession>
<dbReference type="GO" id="GO:0050291">
    <property type="term" value="F:sphingosine N-acyltransferase activity"/>
    <property type="evidence" value="ECO:0007669"/>
    <property type="project" value="InterPro"/>
</dbReference>
<keyword evidence="4 5" id="KW-0472">Membrane</keyword>
<dbReference type="SMART" id="SM00724">
    <property type="entry name" value="TLC"/>
    <property type="match status" value="1"/>
</dbReference>
<dbReference type="InParanoid" id="A0A1E7F9R5"/>
<keyword evidence="3 7" id="KW-1133">Transmembrane helix</keyword>